<evidence type="ECO:0000313" key="11">
    <source>
        <dbReference type="EMBL" id="GBD68520.1"/>
    </source>
</evidence>
<evidence type="ECO:0000256" key="9">
    <source>
        <dbReference type="ARBA" id="ARBA00023295"/>
    </source>
</evidence>
<comment type="similarity">
    <text evidence="1 10">Belongs to the Nth/MutY family.</text>
</comment>
<dbReference type="GO" id="GO:0051539">
    <property type="term" value="F:4 iron, 4 sulfur cluster binding"/>
    <property type="evidence" value="ECO:0007669"/>
    <property type="project" value="UniProtKB-KW"/>
</dbReference>
<dbReference type="NCBIfam" id="TIGR01083">
    <property type="entry name" value="nth"/>
    <property type="match status" value="1"/>
</dbReference>
<dbReference type="SMART" id="SM00478">
    <property type="entry name" value="ENDO3c"/>
    <property type="match status" value="1"/>
</dbReference>
<dbReference type="GO" id="GO:0140078">
    <property type="term" value="F:class I DNA-(apurinic or apyrimidinic site) endonuclease activity"/>
    <property type="evidence" value="ECO:0007669"/>
    <property type="project" value="UniProtKB-EC"/>
</dbReference>
<dbReference type="GeneID" id="64053725"/>
<keyword evidence="9 10" id="KW-0326">Glycosidase</keyword>
<evidence type="ECO:0000256" key="10">
    <source>
        <dbReference type="HAMAP-Rule" id="MF_00942"/>
    </source>
</evidence>
<keyword evidence="4 10" id="KW-0227">DNA damage</keyword>
<keyword evidence="11" id="KW-0540">Nuclease</keyword>
<dbReference type="InterPro" id="IPR004036">
    <property type="entry name" value="Endonuclease-III-like_CS2"/>
</dbReference>
<dbReference type="GO" id="GO:0006285">
    <property type="term" value="P:base-excision repair, AP site formation"/>
    <property type="evidence" value="ECO:0007669"/>
    <property type="project" value="TreeGrafter"/>
</dbReference>
<proteinExistence type="inferred from homology"/>
<sequence length="231" mass="26174">MSEEVLLTNKETTTVAQAINKLYPKLGTDLNHESNFQLLCAVLLSAQTTDVSVNKVTPQLFEKFPTPEAMSVASLEDIQENIRSIGLYKNKAKYLKNMSQMLLEKFEGQIPDNREELTTLPGVGRKTANVVLTNGFNIPAFAVDTHIKRVTRKLHFVPQDASVEKVEQMMSDKLPEDMWYPAHHSILLFGRYQCIARKHDHSECIERIKENMPENEIAASALEKMITEIEG</sequence>
<keyword evidence="6" id="KW-0408">Iron</keyword>
<keyword evidence="7" id="KW-0411">Iron-sulfur</keyword>
<dbReference type="InterPro" id="IPR023170">
    <property type="entry name" value="HhH_base_excis_C"/>
</dbReference>
<evidence type="ECO:0000256" key="3">
    <source>
        <dbReference type="ARBA" id="ARBA00022723"/>
    </source>
</evidence>
<keyword evidence="5 10" id="KW-0378">Hydrolase</keyword>
<dbReference type="EMBL" id="BDEC01000053">
    <property type="protein sequence ID" value="GBD68520.1"/>
    <property type="molecule type" value="Genomic_DNA"/>
</dbReference>
<dbReference type="PANTHER" id="PTHR10359:SF18">
    <property type="entry name" value="ENDONUCLEASE III"/>
    <property type="match status" value="1"/>
</dbReference>
<dbReference type="Pfam" id="PF00633">
    <property type="entry name" value="HHH"/>
    <property type="match status" value="1"/>
</dbReference>
<organism evidence="11 12">
    <name type="scientific">Tetragenococcus halophilus subsp. halophilus</name>
    <dbReference type="NCBI Taxonomy" id="1513897"/>
    <lineage>
        <taxon>Bacteria</taxon>
        <taxon>Bacillati</taxon>
        <taxon>Bacillota</taxon>
        <taxon>Bacilli</taxon>
        <taxon>Lactobacillales</taxon>
        <taxon>Enterococcaceae</taxon>
        <taxon>Tetragenococcus</taxon>
    </lineage>
</organism>
<protein>
    <recommendedName>
        <fullName evidence="10">Endonuclease III</fullName>
        <ecNumber evidence="10">4.2.99.18</ecNumber>
    </recommendedName>
    <alternativeName>
        <fullName evidence="10">DNA-(apurinic or apyrimidinic site) lyase</fullName>
    </alternativeName>
</protein>
<dbReference type="RefSeq" id="WP_014124490.1">
    <property type="nucleotide sequence ID" value="NZ_BDDZ01000009.1"/>
</dbReference>
<reference evidence="11 12" key="1">
    <citation type="submission" date="2016-05" db="EMBL/GenBank/DDBJ databases">
        <title>Whole genome sequencing of Tetragenococcus halophilus subsp. halophilus NISL 7118.</title>
        <authorList>
            <person name="Shiwa Y."/>
            <person name="Nishimura I."/>
            <person name="Yoshikawa H."/>
            <person name="Koyama Y."/>
            <person name="Oguma T."/>
        </authorList>
    </citation>
    <scope>NUCLEOTIDE SEQUENCE [LARGE SCALE GENOMIC DNA]</scope>
    <source>
        <strain evidence="11 12">NISL 7118</strain>
    </source>
</reference>
<dbReference type="AlphaFoldDB" id="A0A2H6C6D0"/>
<dbReference type="InterPro" id="IPR003265">
    <property type="entry name" value="HhH-GPD_domain"/>
</dbReference>
<gene>
    <name evidence="10" type="primary">nth</name>
    <name evidence="11" type="ORF">TEHN7118_1326</name>
</gene>
<evidence type="ECO:0000256" key="1">
    <source>
        <dbReference type="ARBA" id="ARBA00008343"/>
    </source>
</evidence>
<dbReference type="GO" id="GO:0046872">
    <property type="term" value="F:metal ion binding"/>
    <property type="evidence" value="ECO:0007669"/>
    <property type="project" value="UniProtKB-KW"/>
</dbReference>
<dbReference type="GO" id="GO:0019104">
    <property type="term" value="F:DNA N-glycosylase activity"/>
    <property type="evidence" value="ECO:0007669"/>
    <property type="project" value="UniProtKB-UniRule"/>
</dbReference>
<evidence type="ECO:0000256" key="2">
    <source>
        <dbReference type="ARBA" id="ARBA00022485"/>
    </source>
</evidence>
<keyword evidence="8 10" id="KW-0234">DNA repair</keyword>
<evidence type="ECO:0000256" key="5">
    <source>
        <dbReference type="ARBA" id="ARBA00022801"/>
    </source>
</evidence>
<dbReference type="EC" id="4.2.99.18" evidence="10"/>
<evidence type="ECO:0000313" key="12">
    <source>
        <dbReference type="Proteomes" id="UP000236214"/>
    </source>
</evidence>
<keyword evidence="11" id="KW-0255">Endonuclease</keyword>
<dbReference type="HAMAP" id="MF_00942">
    <property type="entry name" value="Nth"/>
    <property type="match status" value="1"/>
</dbReference>
<keyword evidence="3" id="KW-0479">Metal-binding</keyword>
<dbReference type="SUPFAM" id="SSF48150">
    <property type="entry name" value="DNA-glycosylase"/>
    <property type="match status" value="1"/>
</dbReference>
<dbReference type="Gene3D" id="1.10.1670.10">
    <property type="entry name" value="Helix-hairpin-Helix base-excision DNA repair enzymes (C-terminal)"/>
    <property type="match status" value="1"/>
</dbReference>
<keyword evidence="10" id="KW-0456">Lyase</keyword>
<dbReference type="InterPro" id="IPR000445">
    <property type="entry name" value="HhH_motif"/>
</dbReference>
<comment type="catalytic activity">
    <reaction evidence="10">
        <text>2'-deoxyribonucleotide-(2'-deoxyribose 5'-phosphate)-2'-deoxyribonucleotide-DNA = a 3'-end 2'-deoxyribonucleotide-(2,3-dehydro-2,3-deoxyribose 5'-phosphate)-DNA + a 5'-end 5'-phospho-2'-deoxyribonucleoside-DNA + H(+)</text>
        <dbReference type="Rhea" id="RHEA:66592"/>
        <dbReference type="Rhea" id="RHEA-COMP:13180"/>
        <dbReference type="Rhea" id="RHEA-COMP:16897"/>
        <dbReference type="Rhea" id="RHEA-COMP:17067"/>
        <dbReference type="ChEBI" id="CHEBI:15378"/>
        <dbReference type="ChEBI" id="CHEBI:136412"/>
        <dbReference type="ChEBI" id="CHEBI:157695"/>
        <dbReference type="ChEBI" id="CHEBI:167181"/>
        <dbReference type="EC" id="4.2.99.18"/>
    </reaction>
</comment>
<evidence type="ECO:0000256" key="6">
    <source>
        <dbReference type="ARBA" id="ARBA00023004"/>
    </source>
</evidence>
<dbReference type="PROSITE" id="PS01155">
    <property type="entry name" value="ENDONUCLEASE_III_2"/>
    <property type="match status" value="1"/>
</dbReference>
<accession>A0A2H6C6D0</accession>
<name>A0A2H6C6D0_TETHA</name>
<evidence type="ECO:0000256" key="7">
    <source>
        <dbReference type="ARBA" id="ARBA00023014"/>
    </source>
</evidence>
<dbReference type="CDD" id="cd00056">
    <property type="entry name" value="ENDO3c"/>
    <property type="match status" value="1"/>
</dbReference>
<keyword evidence="2" id="KW-0004">4Fe-4S</keyword>
<keyword evidence="12" id="KW-1185">Reference proteome</keyword>
<keyword evidence="10" id="KW-0238">DNA-binding</keyword>
<dbReference type="Proteomes" id="UP000236214">
    <property type="component" value="Unassembled WGS sequence"/>
</dbReference>
<comment type="cofactor">
    <cofactor evidence="10">
        <name>[4Fe-4S] cluster</name>
        <dbReference type="ChEBI" id="CHEBI:49883"/>
    </cofactor>
    <text evidence="10">Binds 1 [4Fe-4S] cluster.</text>
</comment>
<dbReference type="Gene3D" id="1.10.340.30">
    <property type="entry name" value="Hypothetical protein, domain 2"/>
    <property type="match status" value="1"/>
</dbReference>
<dbReference type="InterPro" id="IPR005759">
    <property type="entry name" value="Nth"/>
</dbReference>
<comment type="caution">
    <text evidence="11">The sequence shown here is derived from an EMBL/GenBank/DDBJ whole genome shotgun (WGS) entry which is preliminary data.</text>
</comment>
<dbReference type="PANTHER" id="PTHR10359">
    <property type="entry name" value="A/G-SPECIFIC ADENINE GLYCOSYLASE/ENDONUCLEASE III"/>
    <property type="match status" value="1"/>
</dbReference>
<dbReference type="GO" id="GO:0003677">
    <property type="term" value="F:DNA binding"/>
    <property type="evidence" value="ECO:0007669"/>
    <property type="project" value="UniProtKB-UniRule"/>
</dbReference>
<dbReference type="FunFam" id="1.10.340.30:FF:000001">
    <property type="entry name" value="Endonuclease III"/>
    <property type="match status" value="1"/>
</dbReference>
<dbReference type="InterPro" id="IPR011257">
    <property type="entry name" value="DNA_glycosylase"/>
</dbReference>
<comment type="caution">
    <text evidence="10">Lacks conserved residue(s) required for the propagation of feature annotation.</text>
</comment>
<comment type="function">
    <text evidence="10">DNA repair enzyme that has both DNA N-glycosylase activity and AP-lyase activity. The DNA N-glycosylase activity releases various damaged pyrimidines from DNA by cleaving the N-glycosidic bond, leaving an AP (apurinic/apyrimidinic) site. The AP-lyase activity cleaves the phosphodiester bond 3' to the AP site by a beta-elimination, leaving a 3'-terminal unsaturated sugar and a product with a terminal 5'-phosphate.</text>
</comment>
<evidence type="ECO:0000256" key="8">
    <source>
        <dbReference type="ARBA" id="ARBA00023204"/>
    </source>
</evidence>
<dbReference type="Pfam" id="PF00730">
    <property type="entry name" value="HhH-GPD"/>
    <property type="match status" value="1"/>
</dbReference>
<evidence type="ECO:0000256" key="4">
    <source>
        <dbReference type="ARBA" id="ARBA00022763"/>
    </source>
</evidence>